<evidence type="ECO:0000256" key="7">
    <source>
        <dbReference type="SAM" id="Phobius"/>
    </source>
</evidence>
<dbReference type="GO" id="GO:0034992">
    <property type="term" value="C:microtubule organizing center attachment site"/>
    <property type="evidence" value="ECO:0007669"/>
    <property type="project" value="TreeGrafter"/>
</dbReference>
<dbReference type="InterPro" id="IPR018617">
    <property type="entry name" value="Ima1_N"/>
</dbReference>
<dbReference type="GO" id="GO:0044732">
    <property type="term" value="C:mitotic spindle pole body"/>
    <property type="evidence" value="ECO:0007669"/>
    <property type="project" value="TreeGrafter"/>
</dbReference>
<dbReference type="PANTHER" id="PTHR28538:SF1">
    <property type="entry name" value="INTEGRAL INNER NUCLEAR MEMBRANE PROTEIN IMA1"/>
    <property type="match status" value="1"/>
</dbReference>
<keyword evidence="4 7" id="KW-0472">Membrane</keyword>
<keyword evidence="2 7" id="KW-0812">Transmembrane</keyword>
<dbReference type="EMBL" id="NAJL01000041">
    <property type="protein sequence ID" value="TKA24747.1"/>
    <property type="molecule type" value="Genomic_DNA"/>
</dbReference>
<evidence type="ECO:0000256" key="4">
    <source>
        <dbReference type="ARBA" id="ARBA00023136"/>
    </source>
</evidence>
<accession>A0A4U0TRP8</accession>
<proteinExistence type="predicted"/>
<name>A0A4U0TRP8_9PEZI</name>
<evidence type="ECO:0000256" key="3">
    <source>
        <dbReference type="ARBA" id="ARBA00022989"/>
    </source>
</evidence>
<feature type="region of interest" description="Disordered" evidence="6">
    <location>
        <begin position="563"/>
        <end position="596"/>
    </location>
</feature>
<evidence type="ECO:0000313" key="9">
    <source>
        <dbReference type="EMBL" id="TKA24747.1"/>
    </source>
</evidence>
<feature type="compositionally biased region" description="Basic and acidic residues" evidence="6">
    <location>
        <begin position="570"/>
        <end position="594"/>
    </location>
</feature>
<evidence type="ECO:0000256" key="2">
    <source>
        <dbReference type="ARBA" id="ARBA00022692"/>
    </source>
</evidence>
<evidence type="ECO:0000256" key="6">
    <source>
        <dbReference type="SAM" id="MobiDB-lite"/>
    </source>
</evidence>
<keyword evidence="10" id="KW-1185">Reference proteome</keyword>
<evidence type="ECO:0000259" key="8">
    <source>
        <dbReference type="Pfam" id="PF09779"/>
    </source>
</evidence>
<sequence>MAFFLRRIHCHFCGTRSPYSKSSGIPDFQCASCEAVNFLDGKGNILDTPAAIAAQPQRQPQHALSFTEKRPEALEHQQNQAFCNTCLRNQRIYMEHLSNYLPDEDHPEYHEFERRLPQFKKDLEQKYPQICRRCAPKAQNVIHRADYYAGTQNVAALGRKTRARGGVDRRRQRDDWGKWCMRRTLGIVGLTYYACLLAQVAWHAYGIYATPTGALNMEVQTEDAAFNTAPRLCVLQSLGMSFNPSCYQMFGTYMGRALLVTACLIWYHQGLRHWFHPTYRVETVSGSKEYFWLQAIMLAVRTQAYYKMVDPAFTATLTRQQAIAVHSFMIVFMLLVQFVSNSVVKPVVFKLRMNMMPKPEDRDVLGALAGPEDVRGTPQASSIRPSELFARDRITPFPIANLAPKTGAHRVGAIPSPPPSDETDEDEPDLDAMDIDWSQQTSASRISGLRPRTLATANNQPPRSMYNHGSTQGLGWSGMRDEVFSIQDNLQLQTERQRREAEQAKLRYQPPVEQSPFRGRLPQAPMSLERKLRNPPSQFNFKQTPVSKQQNFMQQMRSGIDQGKAFARQQEAEAQRAQRPDHDHDDDAYDRDSEFSPAKLRTRGELQLKEGKWKWAGDQPKDTGLEDLLGGISFRIADEPAVVAAAHEEARKNSAVLKVSLSLAASGVVLVVAWAVQPIRRAVCLWVAGKLESMGY</sequence>
<dbReference type="InterPro" id="IPR042321">
    <property type="entry name" value="Ima1"/>
</dbReference>
<feature type="transmembrane region" description="Helical" evidence="7">
    <location>
        <begin position="185"/>
        <end position="205"/>
    </location>
</feature>
<feature type="transmembrane region" description="Helical" evidence="7">
    <location>
        <begin position="250"/>
        <end position="268"/>
    </location>
</feature>
<feature type="region of interest" description="Disordered" evidence="6">
    <location>
        <begin position="406"/>
        <end position="429"/>
    </location>
</feature>
<comment type="subcellular location">
    <subcellularLocation>
        <location evidence="1">Nucleus inner membrane</location>
        <topology evidence="1">Multi-pass membrane protein</topology>
    </subcellularLocation>
</comment>
<comment type="caution">
    <text evidence="9">The sequence shown here is derived from an EMBL/GenBank/DDBJ whole genome shotgun (WGS) entry which is preliminary data.</text>
</comment>
<evidence type="ECO:0000256" key="1">
    <source>
        <dbReference type="ARBA" id="ARBA00004473"/>
    </source>
</evidence>
<dbReference type="OrthoDB" id="5966927at2759"/>
<feature type="region of interest" description="Disordered" evidence="6">
    <location>
        <begin position="362"/>
        <end position="382"/>
    </location>
</feature>
<dbReference type="Proteomes" id="UP000308549">
    <property type="component" value="Unassembled WGS sequence"/>
</dbReference>
<dbReference type="AlphaFoldDB" id="A0A4U0TRP8"/>
<dbReference type="PANTHER" id="PTHR28538">
    <property type="entry name" value="INTEGRAL INNER NUCLEAR MEMBRANE PROTEIN IMA1"/>
    <property type="match status" value="1"/>
</dbReference>
<dbReference type="GO" id="GO:0005637">
    <property type="term" value="C:nuclear inner membrane"/>
    <property type="evidence" value="ECO:0007669"/>
    <property type="project" value="UniProtKB-SubCell"/>
</dbReference>
<evidence type="ECO:0000313" key="10">
    <source>
        <dbReference type="Proteomes" id="UP000308549"/>
    </source>
</evidence>
<gene>
    <name evidence="9" type="ORF">B0A50_05735</name>
</gene>
<feature type="transmembrane region" description="Helical" evidence="7">
    <location>
        <begin position="326"/>
        <end position="348"/>
    </location>
</feature>
<dbReference type="Pfam" id="PF09779">
    <property type="entry name" value="Ima1_N"/>
    <property type="match status" value="1"/>
</dbReference>
<dbReference type="GO" id="GO:0071765">
    <property type="term" value="P:nuclear inner membrane organization"/>
    <property type="evidence" value="ECO:0007669"/>
    <property type="project" value="InterPro"/>
</dbReference>
<protein>
    <recommendedName>
        <fullName evidence="8">Ima1 N-terminal domain-containing protein</fullName>
    </recommendedName>
</protein>
<keyword evidence="5" id="KW-0539">Nucleus</keyword>
<keyword evidence="3 7" id="KW-1133">Transmembrane helix</keyword>
<dbReference type="GO" id="GO:0034506">
    <property type="term" value="C:chromosome, centromeric core domain"/>
    <property type="evidence" value="ECO:0007669"/>
    <property type="project" value="TreeGrafter"/>
</dbReference>
<feature type="domain" description="Ima1 N-terminal" evidence="8">
    <location>
        <begin position="8"/>
        <end position="137"/>
    </location>
</feature>
<organism evidence="9 10">
    <name type="scientific">Salinomyces thailandicus</name>
    <dbReference type="NCBI Taxonomy" id="706561"/>
    <lineage>
        <taxon>Eukaryota</taxon>
        <taxon>Fungi</taxon>
        <taxon>Dikarya</taxon>
        <taxon>Ascomycota</taxon>
        <taxon>Pezizomycotina</taxon>
        <taxon>Dothideomycetes</taxon>
        <taxon>Dothideomycetidae</taxon>
        <taxon>Mycosphaerellales</taxon>
        <taxon>Teratosphaeriaceae</taxon>
        <taxon>Salinomyces</taxon>
    </lineage>
</organism>
<evidence type="ECO:0000256" key="5">
    <source>
        <dbReference type="ARBA" id="ARBA00023242"/>
    </source>
</evidence>
<reference evidence="9 10" key="1">
    <citation type="submission" date="2017-03" db="EMBL/GenBank/DDBJ databases">
        <title>Genomes of endolithic fungi from Antarctica.</title>
        <authorList>
            <person name="Coleine C."/>
            <person name="Masonjones S."/>
            <person name="Stajich J.E."/>
        </authorList>
    </citation>
    <scope>NUCLEOTIDE SEQUENCE [LARGE SCALE GENOMIC DNA]</scope>
    <source>
        <strain evidence="9 10">CCFEE 6315</strain>
    </source>
</reference>